<feature type="domain" description="HTH lacI-type" evidence="4">
    <location>
        <begin position="11"/>
        <end position="65"/>
    </location>
</feature>
<dbReference type="Pfam" id="PF00356">
    <property type="entry name" value="LacI"/>
    <property type="match status" value="1"/>
</dbReference>
<dbReference type="Pfam" id="PF13377">
    <property type="entry name" value="Peripla_BP_3"/>
    <property type="match status" value="1"/>
</dbReference>
<dbReference type="InterPro" id="IPR028082">
    <property type="entry name" value="Peripla_BP_I"/>
</dbReference>
<dbReference type="Gene3D" id="1.10.260.40">
    <property type="entry name" value="lambda repressor-like DNA-binding domains"/>
    <property type="match status" value="1"/>
</dbReference>
<sequence>MSGIRKRSSGATLRDVASDAGVSFSAVSKALRNAYGVSDSMRLRVQASAERLGYRPHAAARGLRGKTFTLGVLVSDLHNSFFSEIFGGVSDTASMAGYQAMLGVGQVQPVVENAVIDAMIDRQMDGLLLVAPSMSPADLEIVAEEVPTVVIGVHLPHATSFDTVNNDDETGARLVVRHLQEQSISDIAFFTLAGLPEARGTTLEFRERGYRDEMQLLGLQQHIQVVGASMDSGEIRSAALRLLSGKRRPRAVFCWTDYAAFEVIGVAKELGLSLPEDLVVVGYDNTPYCALPQHSLTSIDQFGQLLGQQATRLLLERVAGRTSPEHFVVKPTLVTRDSTVIIKPSVSSNL</sequence>
<evidence type="ECO:0000256" key="2">
    <source>
        <dbReference type="ARBA" id="ARBA00023125"/>
    </source>
</evidence>
<proteinExistence type="predicted"/>
<evidence type="ECO:0000313" key="5">
    <source>
        <dbReference type="EMBL" id="WDR06070.1"/>
    </source>
</evidence>
<dbReference type="CDD" id="cd06267">
    <property type="entry name" value="PBP1_LacI_sugar_binding-like"/>
    <property type="match status" value="1"/>
</dbReference>
<accession>A0ABY7YYI0</accession>
<dbReference type="SUPFAM" id="SSF47413">
    <property type="entry name" value="lambda repressor-like DNA-binding domains"/>
    <property type="match status" value="1"/>
</dbReference>
<dbReference type="EMBL" id="CP118247">
    <property type="protein sequence ID" value="WDR06070.1"/>
    <property type="molecule type" value="Genomic_DNA"/>
</dbReference>
<dbReference type="SMART" id="SM00354">
    <property type="entry name" value="HTH_LACI"/>
    <property type="match status" value="1"/>
</dbReference>
<dbReference type="CDD" id="cd01392">
    <property type="entry name" value="HTH_LacI"/>
    <property type="match status" value="1"/>
</dbReference>
<dbReference type="InterPro" id="IPR000843">
    <property type="entry name" value="HTH_LacI"/>
</dbReference>
<evidence type="ECO:0000256" key="1">
    <source>
        <dbReference type="ARBA" id="ARBA00023015"/>
    </source>
</evidence>
<dbReference type="InterPro" id="IPR010982">
    <property type="entry name" value="Lambda_DNA-bd_dom_sf"/>
</dbReference>
<dbReference type="SUPFAM" id="SSF53822">
    <property type="entry name" value="Periplasmic binding protein-like I"/>
    <property type="match status" value="1"/>
</dbReference>
<evidence type="ECO:0000259" key="4">
    <source>
        <dbReference type="PROSITE" id="PS50932"/>
    </source>
</evidence>
<dbReference type="Gene3D" id="3.40.50.2300">
    <property type="match status" value="2"/>
</dbReference>
<dbReference type="GO" id="GO:0003677">
    <property type="term" value="F:DNA binding"/>
    <property type="evidence" value="ECO:0007669"/>
    <property type="project" value="UniProtKB-KW"/>
</dbReference>
<keyword evidence="6" id="KW-1185">Reference proteome</keyword>
<protein>
    <submittedName>
        <fullName evidence="5">LacI family DNA-binding transcriptional regulator</fullName>
    </submittedName>
</protein>
<dbReference type="InterPro" id="IPR046335">
    <property type="entry name" value="LacI/GalR-like_sensor"/>
</dbReference>
<dbReference type="RefSeq" id="WP_282211584.1">
    <property type="nucleotide sequence ID" value="NZ_CP118247.1"/>
</dbReference>
<keyword evidence="3" id="KW-0804">Transcription</keyword>
<name>A0ABY7YYI0_9HYPH</name>
<organism evidence="5 6">
    <name type="scientific">Devosia rhodophyticola</name>
    <dbReference type="NCBI Taxonomy" id="3026423"/>
    <lineage>
        <taxon>Bacteria</taxon>
        <taxon>Pseudomonadati</taxon>
        <taxon>Pseudomonadota</taxon>
        <taxon>Alphaproteobacteria</taxon>
        <taxon>Hyphomicrobiales</taxon>
        <taxon>Devosiaceae</taxon>
        <taxon>Devosia</taxon>
    </lineage>
</organism>
<reference evidence="5 6" key="1">
    <citation type="submission" date="2023-02" db="EMBL/GenBank/DDBJ databases">
        <title>Devosia chondri sp. nov., isolated from the phycosphere of marine algae.</title>
        <authorList>
            <person name="Kim J.M."/>
            <person name="Lee J.K."/>
            <person name="Choi B.J."/>
            <person name="Bayburt H."/>
            <person name="Jeon C.O."/>
        </authorList>
    </citation>
    <scope>NUCLEOTIDE SEQUENCE [LARGE SCALE GENOMIC DNA]</scope>
    <source>
        <strain evidence="5 6">G2-5</strain>
    </source>
</reference>
<dbReference type="PANTHER" id="PTHR30146">
    <property type="entry name" value="LACI-RELATED TRANSCRIPTIONAL REPRESSOR"/>
    <property type="match status" value="1"/>
</dbReference>
<gene>
    <name evidence="5" type="ORF">PSQ90_00990</name>
</gene>
<evidence type="ECO:0000313" key="6">
    <source>
        <dbReference type="Proteomes" id="UP001222118"/>
    </source>
</evidence>
<keyword evidence="2 5" id="KW-0238">DNA-binding</keyword>
<dbReference type="Proteomes" id="UP001222118">
    <property type="component" value="Chromosome"/>
</dbReference>
<dbReference type="PROSITE" id="PS50932">
    <property type="entry name" value="HTH_LACI_2"/>
    <property type="match status" value="1"/>
</dbReference>
<keyword evidence="1" id="KW-0805">Transcription regulation</keyword>
<evidence type="ECO:0000256" key="3">
    <source>
        <dbReference type="ARBA" id="ARBA00023163"/>
    </source>
</evidence>
<dbReference type="PANTHER" id="PTHR30146:SF109">
    <property type="entry name" value="HTH-TYPE TRANSCRIPTIONAL REGULATOR GALS"/>
    <property type="match status" value="1"/>
</dbReference>